<evidence type="ECO:0000313" key="1">
    <source>
        <dbReference type="EMBL" id="EOA52630.1"/>
    </source>
</evidence>
<sequence length="121" mass="14187">MRYALDIIKKWQFNFPILKYVTGKSGYNVKIRKLLDQIDREVKIFDKDSFDNIYNALYTMGSSKLCRKTHLDMLTKVQVNMYVSGHHKEGSSAVKHNSSLILKDRFIFMCAAYKQLNVIEK</sequence>
<dbReference type="STRING" id="1121098.HMPREF1534_03279"/>
<dbReference type="AlphaFoldDB" id="U6R8E6"/>
<evidence type="ECO:0008006" key="3">
    <source>
        <dbReference type="Google" id="ProtNLM"/>
    </source>
</evidence>
<protein>
    <recommendedName>
        <fullName evidence="3">Phage integrase SAM-like domain-containing protein</fullName>
    </recommendedName>
</protein>
<dbReference type="HOGENOM" id="CLU_2033422_0_0_10"/>
<dbReference type="EMBL" id="AQHY01000039">
    <property type="protein sequence ID" value="EOA52630.1"/>
    <property type="molecule type" value="Genomic_DNA"/>
</dbReference>
<dbReference type="Proteomes" id="UP000017831">
    <property type="component" value="Unassembled WGS sequence"/>
</dbReference>
<proteinExistence type="predicted"/>
<keyword evidence="2" id="KW-1185">Reference proteome</keyword>
<reference evidence="1 2" key="1">
    <citation type="submission" date="2013-04" db="EMBL/GenBank/DDBJ databases">
        <title>The Genome Sequence of Bacteroides massiliensis DSM 17679.</title>
        <authorList>
            <consortium name="The Broad Institute Genomics Platform"/>
            <person name="Earl A."/>
            <person name="Ward D."/>
            <person name="Feldgarden M."/>
            <person name="Gevers D."/>
            <person name="Martens E."/>
            <person name="Fenner L."/>
            <person name="Roux V."/>
            <person name="Mallet M.N."/>
            <person name="Raoult D."/>
            <person name="Walker B."/>
            <person name="Young S."/>
            <person name="Zeng Q."/>
            <person name="Gargeya S."/>
            <person name="Fitzgerald M."/>
            <person name="Haas B."/>
            <person name="Abouelleil A."/>
            <person name="Allen A.W."/>
            <person name="Alvarado L."/>
            <person name="Arachchi H.M."/>
            <person name="Berlin A.M."/>
            <person name="Chapman S.B."/>
            <person name="Gainer-Dewar J."/>
            <person name="Goldberg J."/>
            <person name="Griggs A."/>
            <person name="Gujja S."/>
            <person name="Hansen M."/>
            <person name="Howarth C."/>
            <person name="Imamovic A."/>
            <person name="Ireland A."/>
            <person name="Larimer J."/>
            <person name="McCowan C."/>
            <person name="Murphy C."/>
            <person name="Pearson M."/>
            <person name="Poon T.W."/>
            <person name="Priest M."/>
            <person name="Roberts A."/>
            <person name="Saif S."/>
            <person name="Shea T."/>
            <person name="Sisk P."/>
            <person name="Sykes S."/>
            <person name="Wortman J."/>
            <person name="Nusbaum C."/>
            <person name="Birren B."/>
        </authorList>
    </citation>
    <scope>NUCLEOTIDE SEQUENCE [LARGE SCALE GENOMIC DNA]</scope>
    <source>
        <strain evidence="2">B84634 / Timone 84634 / DSM 17679 / JCM 13223</strain>
    </source>
</reference>
<accession>U6R8E6</accession>
<gene>
    <name evidence="1" type="ORF">HMPREF1534_03279</name>
</gene>
<name>U6R8E6_9BACT</name>
<organism evidence="1 2">
    <name type="scientific">Phocaeicola massiliensis B84634 = Timone 84634 = DSM 17679 = JCM 13223</name>
    <dbReference type="NCBI Taxonomy" id="1121098"/>
    <lineage>
        <taxon>Bacteria</taxon>
        <taxon>Pseudomonadati</taxon>
        <taxon>Bacteroidota</taxon>
        <taxon>Bacteroidia</taxon>
        <taxon>Bacteroidales</taxon>
        <taxon>Bacteroidaceae</taxon>
        <taxon>Phocaeicola</taxon>
    </lineage>
</organism>
<dbReference type="PATRIC" id="fig|1121098.3.peg.3325"/>
<evidence type="ECO:0000313" key="2">
    <source>
        <dbReference type="Proteomes" id="UP000017831"/>
    </source>
</evidence>
<comment type="caution">
    <text evidence="1">The sequence shown here is derived from an EMBL/GenBank/DDBJ whole genome shotgun (WGS) entry which is preliminary data.</text>
</comment>